<keyword evidence="9" id="KW-0812">Transmembrane</keyword>
<evidence type="ECO:0000256" key="8">
    <source>
        <dbReference type="ARBA" id="ARBA00023157"/>
    </source>
</evidence>
<feature type="transmembrane region" description="Helical" evidence="9">
    <location>
        <begin position="510"/>
        <end position="532"/>
    </location>
</feature>
<evidence type="ECO:0000313" key="11">
    <source>
        <dbReference type="EMBL" id="KAG7345651.1"/>
    </source>
</evidence>
<comment type="caution">
    <text evidence="11">The sequence shown here is derived from an EMBL/GenBank/DDBJ whole genome shotgun (WGS) entry which is preliminary data.</text>
</comment>
<protein>
    <submittedName>
        <fullName evidence="11">Pregnancy-associated plasma protein-A domain containing protein</fullName>
    </submittedName>
</protein>
<dbReference type="Pfam" id="PF05572">
    <property type="entry name" value="Peptidase_M43"/>
    <property type="match status" value="1"/>
</dbReference>
<keyword evidence="2" id="KW-0645">Protease</keyword>
<keyword evidence="8" id="KW-1015">Disulfide bond</keyword>
<keyword evidence="9" id="KW-0472">Membrane</keyword>
<dbReference type="AlphaFoldDB" id="A0A9K3KLM7"/>
<dbReference type="GO" id="GO:0008237">
    <property type="term" value="F:metallopeptidase activity"/>
    <property type="evidence" value="ECO:0007669"/>
    <property type="project" value="UniProtKB-KW"/>
</dbReference>
<keyword evidence="3" id="KW-0479">Metal-binding</keyword>
<evidence type="ECO:0000256" key="5">
    <source>
        <dbReference type="ARBA" id="ARBA00022801"/>
    </source>
</evidence>
<dbReference type="GO" id="GO:0046872">
    <property type="term" value="F:metal ion binding"/>
    <property type="evidence" value="ECO:0007669"/>
    <property type="project" value="UniProtKB-KW"/>
</dbReference>
<gene>
    <name evidence="11" type="ORF">IV203_033182</name>
</gene>
<comment type="similarity">
    <text evidence="1">Belongs to the peptidase M43B family.</text>
</comment>
<keyword evidence="4" id="KW-0732">Signal</keyword>
<evidence type="ECO:0000313" key="12">
    <source>
        <dbReference type="Proteomes" id="UP000693970"/>
    </source>
</evidence>
<dbReference type="OrthoDB" id="47886at2759"/>
<name>A0A9K3KLM7_9STRA</name>
<dbReference type="InterPro" id="IPR008754">
    <property type="entry name" value="Peptidase_M43"/>
</dbReference>
<sequence>MVPVRRHVSLETTTSLLWLVVVLLLVTILAPLGGDAINVGQCGTKTPSHTHQMLDQARMRSLKERTVRTTNDNRKLLWETCHELAQTCNQCVNIPIYVHFLTIPDPDSESGSILPHPQDAFQDYMRGTKTASESDFTTPTTMFSMVQENVNLVNRVYQHTPFRFTLTDDYTITPNRKWTLNGYENQIDIAKELGQGGLESLNVYLFPSLDVKGRSVYGFAPYASFQGRGVGDGVWIDYSTITGGGKLYNDLGYTLAHEIGHWFGLYHTFENSREDGGDPCSDTNKNDWVDDTGHQAAATAERFNCTDFLVDGVELPNTCPDQPLRDPFFNIMNYLDKEDCYAAADVTESLTCGQIERMWMQWNLYRDAANACHEDEMLVDINFAFDSQFWWETTFRLSTVGSVDLIFDSVSDFDAKGAAFFNHTSVDMYLCLPRMEEYEFIVQDSFGDGSSVNPASITVNENLTCTVPADFGFEARIRFTESSLKCDGNLPTTATSPVSTSSTSSFAMPFSTWSGIGCYSTTIAVTTILFFWGSVGH</sequence>
<evidence type="ECO:0000256" key="1">
    <source>
        <dbReference type="ARBA" id="ARBA00008721"/>
    </source>
</evidence>
<reference evidence="11" key="1">
    <citation type="journal article" date="2021" name="Sci. Rep.">
        <title>Diploid genomic architecture of Nitzschia inconspicua, an elite biomass production diatom.</title>
        <authorList>
            <person name="Oliver A."/>
            <person name="Podell S."/>
            <person name="Pinowska A."/>
            <person name="Traller J.C."/>
            <person name="Smith S.R."/>
            <person name="McClure R."/>
            <person name="Beliaev A."/>
            <person name="Bohutskyi P."/>
            <person name="Hill E.A."/>
            <person name="Rabines A."/>
            <person name="Zheng H."/>
            <person name="Allen L.Z."/>
            <person name="Kuo A."/>
            <person name="Grigoriev I.V."/>
            <person name="Allen A.E."/>
            <person name="Hazlebeck D."/>
            <person name="Allen E.E."/>
        </authorList>
    </citation>
    <scope>NUCLEOTIDE SEQUENCE</scope>
    <source>
        <strain evidence="11">Hildebrandi</strain>
    </source>
</reference>
<dbReference type="PANTHER" id="PTHR47466">
    <property type="match status" value="1"/>
</dbReference>
<evidence type="ECO:0000256" key="3">
    <source>
        <dbReference type="ARBA" id="ARBA00022723"/>
    </source>
</evidence>
<dbReference type="PANTHER" id="PTHR47466:SF1">
    <property type="entry name" value="METALLOPROTEASE MEP1 (AFU_ORTHOLOGUE AFUA_1G07730)-RELATED"/>
    <property type="match status" value="1"/>
</dbReference>
<accession>A0A9K3KLM7</accession>
<keyword evidence="12" id="KW-1185">Reference proteome</keyword>
<evidence type="ECO:0000256" key="2">
    <source>
        <dbReference type="ARBA" id="ARBA00022670"/>
    </source>
</evidence>
<keyword evidence="7" id="KW-0482">Metalloprotease</keyword>
<evidence type="ECO:0000256" key="7">
    <source>
        <dbReference type="ARBA" id="ARBA00023049"/>
    </source>
</evidence>
<dbReference type="GO" id="GO:0006508">
    <property type="term" value="P:proteolysis"/>
    <property type="evidence" value="ECO:0007669"/>
    <property type="project" value="UniProtKB-KW"/>
</dbReference>
<organism evidence="11 12">
    <name type="scientific">Nitzschia inconspicua</name>
    <dbReference type="NCBI Taxonomy" id="303405"/>
    <lineage>
        <taxon>Eukaryota</taxon>
        <taxon>Sar</taxon>
        <taxon>Stramenopiles</taxon>
        <taxon>Ochrophyta</taxon>
        <taxon>Bacillariophyta</taxon>
        <taxon>Bacillariophyceae</taxon>
        <taxon>Bacillariophycidae</taxon>
        <taxon>Bacillariales</taxon>
        <taxon>Bacillariaceae</taxon>
        <taxon>Nitzschia</taxon>
    </lineage>
</organism>
<reference evidence="11" key="2">
    <citation type="submission" date="2021-04" db="EMBL/GenBank/DDBJ databases">
        <authorList>
            <person name="Podell S."/>
        </authorList>
    </citation>
    <scope>NUCLEOTIDE SEQUENCE</scope>
    <source>
        <strain evidence="11">Hildebrandi</strain>
    </source>
</reference>
<evidence type="ECO:0000256" key="6">
    <source>
        <dbReference type="ARBA" id="ARBA00022833"/>
    </source>
</evidence>
<keyword evidence="9" id="KW-1133">Transmembrane helix</keyword>
<feature type="domain" description="Peptidase M43 pregnancy-associated plasma-A" evidence="10">
    <location>
        <begin position="247"/>
        <end position="358"/>
    </location>
</feature>
<evidence type="ECO:0000256" key="4">
    <source>
        <dbReference type="ARBA" id="ARBA00022729"/>
    </source>
</evidence>
<dbReference type="Proteomes" id="UP000693970">
    <property type="component" value="Unassembled WGS sequence"/>
</dbReference>
<keyword evidence="6" id="KW-0862">Zinc</keyword>
<evidence type="ECO:0000256" key="9">
    <source>
        <dbReference type="SAM" id="Phobius"/>
    </source>
</evidence>
<keyword evidence="5" id="KW-0378">Hydrolase</keyword>
<dbReference type="EMBL" id="JAGRRH010000022">
    <property type="protein sequence ID" value="KAG7345651.1"/>
    <property type="molecule type" value="Genomic_DNA"/>
</dbReference>
<evidence type="ECO:0000259" key="10">
    <source>
        <dbReference type="Pfam" id="PF05572"/>
    </source>
</evidence>
<proteinExistence type="inferred from homology"/>